<keyword evidence="3 10" id="KW-0403">Intermediate filament</keyword>
<keyword evidence="6" id="KW-0449">Lipoprotein</keyword>
<dbReference type="Pfam" id="PF00038">
    <property type="entry name" value="Filament"/>
    <property type="match status" value="1"/>
</dbReference>
<evidence type="ECO:0000256" key="5">
    <source>
        <dbReference type="ARBA" id="ARBA00023242"/>
    </source>
</evidence>
<dbReference type="GO" id="GO:0005652">
    <property type="term" value="C:nuclear lamina"/>
    <property type="evidence" value="ECO:0007669"/>
    <property type="project" value="UniProtKB-SubCell"/>
</dbReference>
<feature type="coiled-coil region" evidence="11">
    <location>
        <begin position="90"/>
        <end position="152"/>
    </location>
</feature>
<dbReference type="FunFam" id="1.20.5.170:FF:000076">
    <property type="entry name" value="Lamin B2"/>
    <property type="match status" value="1"/>
</dbReference>
<evidence type="ECO:0000256" key="8">
    <source>
        <dbReference type="ARBA" id="ARBA00024186"/>
    </source>
</evidence>
<comment type="subcellular location">
    <subcellularLocation>
        <location evidence="8">Nucleus lamina</location>
    </subcellularLocation>
</comment>
<keyword evidence="4 11" id="KW-0175">Coiled coil</keyword>
<dbReference type="Gene3D" id="2.60.40.1260">
    <property type="entry name" value="Lamin Tail domain"/>
    <property type="match status" value="1"/>
</dbReference>
<dbReference type="Gene3D" id="1.20.5.170">
    <property type="match status" value="1"/>
</dbReference>
<evidence type="ECO:0000256" key="7">
    <source>
        <dbReference type="ARBA" id="ARBA00023289"/>
    </source>
</evidence>
<evidence type="ECO:0000256" key="3">
    <source>
        <dbReference type="ARBA" id="ARBA00022754"/>
    </source>
</evidence>
<keyword evidence="1" id="KW-0488">Methylation</keyword>
<reference evidence="14 15" key="2">
    <citation type="journal article" date="2021" name="J. Hered.">
        <title>Feather Gene Expression Elucidates the Developmental Basis of Plumage Iridescence in African Starlings.</title>
        <authorList>
            <person name="Rubenstein D.R."/>
            <person name="Corvelo A."/>
            <person name="MacManes M.D."/>
            <person name="Maia R."/>
            <person name="Narzisi G."/>
            <person name="Rousaki A."/>
            <person name="Vandenabeele P."/>
            <person name="Shawkey M.D."/>
            <person name="Solomon J."/>
        </authorList>
    </citation>
    <scope>NUCLEOTIDE SEQUENCE [LARGE SCALE GENOMIC DNA]</scope>
    <source>
        <strain evidence="14">SS15</strain>
    </source>
</reference>
<evidence type="ECO:0000256" key="11">
    <source>
        <dbReference type="SAM" id="Coils"/>
    </source>
</evidence>
<dbReference type="PROSITE" id="PS51842">
    <property type="entry name" value="IF_ROD_2"/>
    <property type="match status" value="1"/>
</dbReference>
<dbReference type="Gene3D" id="1.20.5.1160">
    <property type="entry name" value="Vasodilator-stimulated phosphoprotein"/>
    <property type="match status" value="1"/>
</dbReference>
<feature type="coiled-coil region" evidence="11">
    <location>
        <begin position="234"/>
        <end position="307"/>
    </location>
</feature>
<protein>
    <recommendedName>
        <fullName evidence="9">Lamin-B2</fullName>
    </recommendedName>
</protein>
<reference evidence="13" key="1">
    <citation type="submission" date="2020-10" db="EMBL/GenBank/DDBJ databases">
        <title>Feather gene expression reveals the developmental basis of iridescence in African starlings.</title>
        <authorList>
            <person name="Rubenstein D.R."/>
        </authorList>
    </citation>
    <scope>NUCLEOTIDE SEQUENCE</scope>
    <source>
        <strain evidence="13">SS15</strain>
        <tissue evidence="13">Liver</tissue>
    </source>
</reference>
<dbReference type="Proteomes" id="UP000618051">
    <property type="component" value="Unassembled WGS sequence"/>
</dbReference>
<dbReference type="SUPFAM" id="SSF90257">
    <property type="entry name" value="Myosin rod fragments"/>
    <property type="match status" value="1"/>
</dbReference>
<dbReference type="EMBL" id="JADDUC010000140">
    <property type="protein sequence ID" value="KAG0117378.1"/>
    <property type="molecule type" value="Genomic_DNA"/>
</dbReference>
<dbReference type="EMBL" id="JADDUC020000030">
    <property type="protein sequence ID" value="KAI1230426.1"/>
    <property type="molecule type" value="Genomic_DNA"/>
</dbReference>
<dbReference type="GO" id="GO:0007097">
    <property type="term" value="P:nuclear migration"/>
    <property type="evidence" value="ECO:0007669"/>
    <property type="project" value="TreeGrafter"/>
</dbReference>
<dbReference type="GO" id="GO:0090435">
    <property type="term" value="P:protein localization to nuclear envelope"/>
    <property type="evidence" value="ECO:0007669"/>
    <property type="project" value="TreeGrafter"/>
</dbReference>
<dbReference type="PROSITE" id="PS00226">
    <property type="entry name" value="IF_ROD_1"/>
    <property type="match status" value="1"/>
</dbReference>
<evidence type="ECO:0000313" key="14">
    <source>
        <dbReference type="EMBL" id="KAI1230426.1"/>
    </source>
</evidence>
<dbReference type="SUPFAM" id="SSF74853">
    <property type="entry name" value="Lamin A/C globular tail domain"/>
    <property type="match status" value="1"/>
</dbReference>
<comment type="similarity">
    <text evidence="10">Belongs to the intermediate filament family.</text>
</comment>
<evidence type="ECO:0000313" key="15">
    <source>
        <dbReference type="Proteomes" id="UP000618051"/>
    </source>
</evidence>
<dbReference type="SMART" id="SM01391">
    <property type="entry name" value="Filament"/>
    <property type="match status" value="1"/>
</dbReference>
<dbReference type="GO" id="GO:0006998">
    <property type="term" value="P:nuclear envelope organization"/>
    <property type="evidence" value="ECO:0007669"/>
    <property type="project" value="TreeGrafter"/>
</dbReference>
<feature type="coiled-coil region" evidence="11">
    <location>
        <begin position="16"/>
        <end position="57"/>
    </location>
</feature>
<evidence type="ECO:0000256" key="6">
    <source>
        <dbReference type="ARBA" id="ARBA00023288"/>
    </source>
</evidence>
<dbReference type="SUPFAM" id="SSF64593">
    <property type="entry name" value="Intermediate filament protein, coiled coil region"/>
    <property type="match status" value="1"/>
</dbReference>
<reference evidence="14" key="3">
    <citation type="submission" date="2022-01" db="EMBL/GenBank/DDBJ databases">
        <authorList>
            <person name="Rubenstein D.R."/>
        </authorList>
    </citation>
    <scope>NUCLEOTIDE SEQUENCE</scope>
    <source>
        <strain evidence="14">SS15</strain>
        <tissue evidence="14">Liver</tissue>
    </source>
</reference>
<evidence type="ECO:0000259" key="12">
    <source>
        <dbReference type="PROSITE" id="PS51842"/>
    </source>
</evidence>
<keyword evidence="2" id="KW-0597">Phosphoprotein</keyword>
<keyword evidence="15" id="KW-1185">Reference proteome</keyword>
<comment type="caution">
    <text evidence="13">The sequence shown here is derived from an EMBL/GenBank/DDBJ whole genome shotgun (WGS) entry which is preliminary data.</text>
</comment>
<dbReference type="GO" id="GO:0051664">
    <property type="term" value="P:nuclear pore localization"/>
    <property type="evidence" value="ECO:0007669"/>
    <property type="project" value="TreeGrafter"/>
</dbReference>
<name>A0A835TTU7_9PASS</name>
<dbReference type="InterPro" id="IPR018039">
    <property type="entry name" value="IF_conserved"/>
</dbReference>
<gene>
    <name evidence="14" type="ORF">IHE44_0009883</name>
    <name evidence="13" type="ORF">IHE44_002622</name>
</gene>
<dbReference type="PANTHER" id="PTHR45721">
    <property type="entry name" value="LAMIN DM0-RELATED"/>
    <property type="match status" value="1"/>
</dbReference>
<evidence type="ECO:0000313" key="13">
    <source>
        <dbReference type="EMBL" id="KAG0117378.1"/>
    </source>
</evidence>
<dbReference type="OrthoDB" id="102442at2759"/>
<dbReference type="InterPro" id="IPR039008">
    <property type="entry name" value="IF_rod_dom"/>
</dbReference>
<organism evidence="13">
    <name type="scientific">Lamprotornis superbus</name>
    <dbReference type="NCBI Taxonomy" id="245042"/>
    <lineage>
        <taxon>Eukaryota</taxon>
        <taxon>Metazoa</taxon>
        <taxon>Chordata</taxon>
        <taxon>Craniata</taxon>
        <taxon>Vertebrata</taxon>
        <taxon>Euteleostomi</taxon>
        <taxon>Archelosauria</taxon>
        <taxon>Archosauria</taxon>
        <taxon>Dinosauria</taxon>
        <taxon>Saurischia</taxon>
        <taxon>Theropoda</taxon>
        <taxon>Coelurosauria</taxon>
        <taxon>Aves</taxon>
        <taxon>Neognathae</taxon>
        <taxon>Neoaves</taxon>
        <taxon>Telluraves</taxon>
        <taxon>Australaves</taxon>
        <taxon>Passeriformes</taxon>
        <taxon>Sturnidae</taxon>
        <taxon>Lamprotornis</taxon>
    </lineage>
</organism>
<dbReference type="AlphaFoldDB" id="A0A835TTU7"/>
<feature type="domain" description="IF rod" evidence="12">
    <location>
        <begin position="1"/>
        <end position="336"/>
    </location>
</feature>
<keyword evidence="7" id="KW-0636">Prenylation</keyword>
<evidence type="ECO:0000256" key="2">
    <source>
        <dbReference type="ARBA" id="ARBA00022553"/>
    </source>
</evidence>
<keyword evidence="5" id="KW-0539">Nucleus</keyword>
<evidence type="ECO:0000256" key="1">
    <source>
        <dbReference type="ARBA" id="ARBA00022481"/>
    </source>
</evidence>
<dbReference type="GO" id="GO:0031507">
    <property type="term" value="P:heterochromatin formation"/>
    <property type="evidence" value="ECO:0007669"/>
    <property type="project" value="TreeGrafter"/>
</dbReference>
<dbReference type="GO" id="GO:0005200">
    <property type="term" value="F:structural constituent of cytoskeleton"/>
    <property type="evidence" value="ECO:0007669"/>
    <property type="project" value="TreeGrafter"/>
</dbReference>
<proteinExistence type="inferred from homology"/>
<sequence>MIIPQGPYLSWVSGIKSLYESELADARRVLDETAKERARLQIEIGKLRAELEEFNKRYRQITLPQGSIYKKKDADLSVAQGRIKDLEVLFHRSEAELNTVLNEKRSLEAEVADLRAQLAKAEDGHAVAKKQLEQETLMRVDLENRCQSLQEDLDFRKNVFEEEIRETRKRHEHRLIEVDTSRQQEYESKMTQALEDLRNQHDEQVKLYKMELEQTYQAKLENAKLSSDQNDKAAGAAREELKEARMRIEALSYQLSGLQKQASAAEDRIRELEEMMAGEREKFRKMLDAKEREMTDMRDQMQLQLTEYQELLDVKLALDMEISAYRKLLEGEEERCIWGADAGVSHSPPSVLVWKNQGSWGTGGNIRTYLVNSEGEEVAVRSITKSVVVRDNEEEEDETEYGEEDLFNQQNMHAKCLVFFNYL</sequence>
<accession>A0A835TTU7</accession>
<dbReference type="GO" id="GO:0005882">
    <property type="term" value="C:intermediate filament"/>
    <property type="evidence" value="ECO:0007669"/>
    <property type="project" value="UniProtKB-KW"/>
</dbReference>
<evidence type="ECO:0000256" key="9">
    <source>
        <dbReference type="ARBA" id="ARBA00070351"/>
    </source>
</evidence>
<evidence type="ECO:0000256" key="4">
    <source>
        <dbReference type="ARBA" id="ARBA00023054"/>
    </source>
</evidence>
<dbReference type="InterPro" id="IPR036415">
    <property type="entry name" value="Lamin_tail_dom_sf"/>
</dbReference>
<evidence type="ECO:0000256" key="10">
    <source>
        <dbReference type="RuleBase" id="RU000685"/>
    </source>
</evidence>
<dbReference type="PANTHER" id="PTHR45721:SF2">
    <property type="entry name" value="LAMIN-B2"/>
    <property type="match status" value="1"/>
</dbReference>